<reference evidence="13 14" key="1">
    <citation type="submission" date="2012-02" db="EMBL/GenBank/DDBJ databases">
        <title>Complete sequence of chromosome of Singulisphaera acidiphila DSM 18658.</title>
        <authorList>
            <consortium name="US DOE Joint Genome Institute (JGI-PGF)"/>
            <person name="Lucas S."/>
            <person name="Copeland A."/>
            <person name="Lapidus A."/>
            <person name="Glavina del Rio T."/>
            <person name="Dalin E."/>
            <person name="Tice H."/>
            <person name="Bruce D."/>
            <person name="Goodwin L."/>
            <person name="Pitluck S."/>
            <person name="Peters L."/>
            <person name="Ovchinnikova G."/>
            <person name="Chertkov O."/>
            <person name="Kyrpides N."/>
            <person name="Mavromatis K."/>
            <person name="Ivanova N."/>
            <person name="Brettin T."/>
            <person name="Detter J.C."/>
            <person name="Han C."/>
            <person name="Larimer F."/>
            <person name="Land M."/>
            <person name="Hauser L."/>
            <person name="Markowitz V."/>
            <person name="Cheng J.-F."/>
            <person name="Hugenholtz P."/>
            <person name="Woyke T."/>
            <person name="Wu D."/>
            <person name="Tindall B."/>
            <person name="Pomrenke H."/>
            <person name="Brambilla E."/>
            <person name="Klenk H.-P."/>
            <person name="Eisen J.A."/>
        </authorList>
    </citation>
    <scope>NUCLEOTIDE SEQUENCE [LARGE SCALE GENOMIC DNA]</scope>
    <source>
        <strain evidence="14">ATCC BAA-1392 / DSM 18658 / VKM B-2454 / MOB10</strain>
    </source>
</reference>
<evidence type="ECO:0000256" key="8">
    <source>
        <dbReference type="ARBA" id="ARBA00022989"/>
    </source>
</evidence>
<dbReference type="Gene3D" id="2.30.42.10">
    <property type="match status" value="3"/>
</dbReference>
<dbReference type="InterPro" id="IPR036034">
    <property type="entry name" value="PDZ_sf"/>
</dbReference>
<proteinExistence type="inferred from homology"/>
<keyword evidence="5 11" id="KW-0812">Transmembrane</keyword>
<dbReference type="HOGENOM" id="CLU_025778_0_0_0"/>
<keyword evidence="8 11" id="KW-1133">Transmembrane helix</keyword>
<feature type="transmembrane region" description="Helical" evidence="11">
    <location>
        <begin position="6"/>
        <end position="23"/>
    </location>
</feature>
<keyword evidence="7" id="KW-0862">Zinc</keyword>
<dbReference type="STRING" id="886293.Sinac_2332"/>
<feature type="domain" description="PDZ" evidence="12">
    <location>
        <begin position="299"/>
        <end position="348"/>
    </location>
</feature>
<keyword evidence="9 13" id="KW-0482">Metalloprotease</keyword>
<dbReference type="EMBL" id="CP003364">
    <property type="protein sequence ID" value="AGA26644.1"/>
    <property type="molecule type" value="Genomic_DNA"/>
</dbReference>
<keyword evidence="4 13" id="KW-0645">Protease</keyword>
<comment type="similarity">
    <text evidence="3">Belongs to the peptidase M50B family.</text>
</comment>
<dbReference type="NCBIfam" id="TIGR00054">
    <property type="entry name" value="RIP metalloprotease RseP"/>
    <property type="match status" value="1"/>
</dbReference>
<dbReference type="PROSITE" id="PS50106">
    <property type="entry name" value="PDZ"/>
    <property type="match status" value="2"/>
</dbReference>
<dbReference type="SMART" id="SM00228">
    <property type="entry name" value="PDZ"/>
    <property type="match status" value="2"/>
</dbReference>
<feature type="transmembrane region" description="Helical" evidence="11">
    <location>
        <begin position="623"/>
        <end position="645"/>
    </location>
</feature>
<evidence type="ECO:0000256" key="6">
    <source>
        <dbReference type="ARBA" id="ARBA00022801"/>
    </source>
</evidence>
<dbReference type="PANTHER" id="PTHR42837:SF2">
    <property type="entry name" value="MEMBRANE METALLOPROTEASE ARASP2, CHLOROPLASTIC-RELATED"/>
    <property type="match status" value="1"/>
</dbReference>
<evidence type="ECO:0000256" key="10">
    <source>
        <dbReference type="ARBA" id="ARBA00023136"/>
    </source>
</evidence>
<evidence type="ECO:0000259" key="12">
    <source>
        <dbReference type="PROSITE" id="PS50106"/>
    </source>
</evidence>
<dbReference type="GO" id="GO:0016020">
    <property type="term" value="C:membrane"/>
    <property type="evidence" value="ECO:0007669"/>
    <property type="project" value="UniProtKB-SubCell"/>
</dbReference>
<dbReference type="InterPro" id="IPR041489">
    <property type="entry name" value="PDZ_6"/>
</dbReference>
<evidence type="ECO:0000256" key="5">
    <source>
        <dbReference type="ARBA" id="ARBA00022692"/>
    </source>
</evidence>
<protein>
    <submittedName>
        <fullName evidence="13">RIP metalloprotease RseP</fullName>
    </submittedName>
</protein>
<evidence type="ECO:0000256" key="7">
    <source>
        <dbReference type="ARBA" id="ARBA00022833"/>
    </source>
</evidence>
<dbReference type="InterPro" id="IPR008915">
    <property type="entry name" value="Peptidase_M50"/>
</dbReference>
<keyword evidence="14" id="KW-1185">Reference proteome</keyword>
<accession>L0DB81</accession>
<dbReference type="GO" id="GO:0004222">
    <property type="term" value="F:metalloendopeptidase activity"/>
    <property type="evidence" value="ECO:0007669"/>
    <property type="project" value="InterPro"/>
</dbReference>
<evidence type="ECO:0000313" key="13">
    <source>
        <dbReference type="EMBL" id="AGA26644.1"/>
    </source>
</evidence>
<dbReference type="OrthoDB" id="9782003at2"/>
<dbReference type="KEGG" id="saci:Sinac_2332"/>
<dbReference type="AlphaFoldDB" id="L0DB81"/>
<name>L0DB81_SINAD</name>
<dbReference type="eggNOG" id="COG0750">
    <property type="taxonomic scope" value="Bacteria"/>
</dbReference>
<comment type="subcellular location">
    <subcellularLocation>
        <location evidence="2">Membrane</location>
        <topology evidence="2">Multi-pass membrane protein</topology>
    </subcellularLocation>
</comment>
<dbReference type="Pfam" id="PF02163">
    <property type="entry name" value="Peptidase_M50"/>
    <property type="match status" value="1"/>
</dbReference>
<keyword evidence="10 11" id="KW-0472">Membrane</keyword>
<evidence type="ECO:0000256" key="4">
    <source>
        <dbReference type="ARBA" id="ARBA00022670"/>
    </source>
</evidence>
<dbReference type="Pfam" id="PF17820">
    <property type="entry name" value="PDZ_6"/>
    <property type="match status" value="2"/>
</dbReference>
<dbReference type="Proteomes" id="UP000010798">
    <property type="component" value="Chromosome"/>
</dbReference>
<dbReference type="InterPro" id="IPR004387">
    <property type="entry name" value="Pept_M50_Zn"/>
</dbReference>
<dbReference type="SUPFAM" id="SSF50156">
    <property type="entry name" value="PDZ domain-like"/>
    <property type="match status" value="3"/>
</dbReference>
<feature type="domain" description="PDZ" evidence="12">
    <location>
        <begin position="132"/>
        <end position="188"/>
    </location>
</feature>
<comment type="cofactor">
    <cofactor evidence="1">
        <name>Zn(2+)</name>
        <dbReference type="ChEBI" id="CHEBI:29105"/>
    </cofactor>
</comment>
<evidence type="ECO:0000256" key="9">
    <source>
        <dbReference type="ARBA" id="ARBA00023049"/>
    </source>
</evidence>
<gene>
    <name evidence="13" type="ordered locus">Sinac_2332</name>
</gene>
<evidence type="ECO:0000313" key="14">
    <source>
        <dbReference type="Proteomes" id="UP000010798"/>
    </source>
</evidence>
<evidence type="ECO:0000256" key="1">
    <source>
        <dbReference type="ARBA" id="ARBA00001947"/>
    </source>
</evidence>
<dbReference type="CDD" id="cd06163">
    <property type="entry name" value="S2P-M50_PDZ_RseP-like"/>
    <property type="match status" value="1"/>
</dbReference>
<keyword evidence="6" id="KW-0378">Hydrolase</keyword>
<organism evidence="13 14">
    <name type="scientific">Singulisphaera acidiphila (strain ATCC BAA-1392 / DSM 18658 / VKM B-2454 / MOB10)</name>
    <dbReference type="NCBI Taxonomy" id="886293"/>
    <lineage>
        <taxon>Bacteria</taxon>
        <taxon>Pseudomonadati</taxon>
        <taxon>Planctomycetota</taxon>
        <taxon>Planctomycetia</taxon>
        <taxon>Isosphaerales</taxon>
        <taxon>Isosphaeraceae</taxon>
        <taxon>Singulisphaera</taxon>
    </lineage>
</organism>
<dbReference type="GO" id="GO:0006508">
    <property type="term" value="P:proteolysis"/>
    <property type="evidence" value="ECO:0007669"/>
    <property type="project" value="UniProtKB-KW"/>
</dbReference>
<dbReference type="RefSeq" id="WP_015245799.1">
    <property type="nucleotide sequence ID" value="NC_019892.1"/>
</dbReference>
<sequence length="654" mass="71040">MEILTPVWNILKVALGLGFVIFLHELGHFLLAKWNGVKVEKFSIGFGPTLVGFRRGETEYVLAAIPLGGFVKMLGESPDEEANKSTDPRAYPNKSVGARMAIISAGVIMNVLLGLACFVYAYGQGMEEVPAMIGVVKPDSPAYKAGIRPGDEIVAIDGRRDINFGSMMLKVSLSGAGQKVNFEIARPGQKETIPITIEPRREESDDVPRIGVAQETSLTLGKPPVGKPVGYSPPLKPADLGLKLGDTLIALGTEGTEPEKIDNAEAVKAKLAADRSVPLVQVFERSTQATQEKKAKREEIKVVAQPNHVVDFGFRLTPEPISSIQANSPASKAGFQVGDLIVKVDGSSDFDPMRLPEICFDRAGQTMTFVVERPGSTNGSKEVAIEVVPERTPYGLEFFPSAPLDIPGLGLAYPIRPKISAIDEGSPAAKAGLHVGDVLGKFALNAIDQSKESRLEPIAFSAKNLEWPYAFSLLQGVPARDVELTINGSSKPVRLQPRLNPDWYNPWRGLQFRTTIRTLPPQGVQASLRRGFDDTVDNILRIYAMLRSLAQKRVSPKLLGGPIMIASVAYSQADTGLTELVHFLGILSINLAVLNFLPVPPLDGGQMVFLIAEKVRGRPLPDSAMIVGSWIGIGLLLFLMVYVMYQDILRFFFH</sequence>
<dbReference type="PANTHER" id="PTHR42837">
    <property type="entry name" value="REGULATOR OF SIGMA-E PROTEASE RSEP"/>
    <property type="match status" value="1"/>
</dbReference>
<dbReference type="InterPro" id="IPR001478">
    <property type="entry name" value="PDZ"/>
</dbReference>
<dbReference type="eggNOG" id="COG0793">
    <property type="taxonomic scope" value="Bacteria"/>
</dbReference>
<evidence type="ECO:0000256" key="11">
    <source>
        <dbReference type="SAM" id="Phobius"/>
    </source>
</evidence>
<dbReference type="CDD" id="cd23081">
    <property type="entry name" value="cpPDZ_EcRseP-like"/>
    <property type="match status" value="1"/>
</dbReference>
<evidence type="ECO:0000256" key="3">
    <source>
        <dbReference type="ARBA" id="ARBA00007931"/>
    </source>
</evidence>
<evidence type="ECO:0000256" key="2">
    <source>
        <dbReference type="ARBA" id="ARBA00004141"/>
    </source>
</evidence>
<feature type="transmembrane region" description="Helical" evidence="11">
    <location>
        <begin position="101"/>
        <end position="123"/>
    </location>
</feature>